<dbReference type="RefSeq" id="WP_222160915.1">
    <property type="nucleotide sequence ID" value="NZ_CP081864.1"/>
</dbReference>
<evidence type="ECO:0000256" key="7">
    <source>
        <dbReference type="ARBA" id="ARBA00023136"/>
    </source>
</evidence>
<feature type="transmembrane region" description="Helical" evidence="8">
    <location>
        <begin position="210"/>
        <end position="228"/>
    </location>
</feature>
<dbReference type="InterPro" id="IPR038770">
    <property type="entry name" value="Na+/solute_symporter_sf"/>
</dbReference>
<evidence type="ECO:0000313" key="9">
    <source>
        <dbReference type="EMBL" id="QZN97885.1"/>
    </source>
</evidence>
<evidence type="ECO:0000256" key="3">
    <source>
        <dbReference type="ARBA" id="ARBA00022448"/>
    </source>
</evidence>
<keyword evidence="4" id="KW-1003">Cell membrane</keyword>
<proteinExistence type="inferred from homology"/>
<evidence type="ECO:0000256" key="6">
    <source>
        <dbReference type="ARBA" id="ARBA00022989"/>
    </source>
</evidence>
<keyword evidence="3" id="KW-0813">Transport</keyword>
<accession>A0ABX9ARP8</accession>
<dbReference type="Gene3D" id="1.20.1530.20">
    <property type="match status" value="1"/>
</dbReference>
<evidence type="ECO:0000313" key="10">
    <source>
        <dbReference type="Proteomes" id="UP000825886"/>
    </source>
</evidence>
<comment type="similarity">
    <text evidence="2">Belongs to the auxin efflux carrier (TC 2.A.69) family.</text>
</comment>
<keyword evidence="6 8" id="KW-1133">Transmembrane helix</keyword>
<feature type="transmembrane region" description="Helical" evidence="8">
    <location>
        <begin position="269"/>
        <end position="285"/>
    </location>
</feature>
<sequence length="323" mass="34531">MEGLPYAPFVLSFWHQVVISLPLFVLIILGYSLIRFAKWPTAFTDGVSRFVFSVALPAMLFRMMSDFSKRPPVDARLLIAFFGSCLIVFVIGRIVARKVFDLDGVSGSVFALSGIFSNNVMLGLPLATTILGEEAVPSVALVLVFNGLILWTLVTVSVEWARNGSLSLQGFGKTAVGVLKNPLIIGILSGTLFSLTGFSLPDFVDQPVGMLSQAAVPLSLISLGMGLAEYRVRDGWQISAVVCVLKLLVQPLVIWGLAVMLGLPEMETRVVVLLGSMAVGVNLYLMSRQFNVLGGPIAASLLLSTALAALTTPLILALMGVSL</sequence>
<dbReference type="PANTHER" id="PTHR36838:SF3">
    <property type="entry name" value="TRANSPORTER AUXIN EFFLUX CARRIER EC FAMILY"/>
    <property type="match status" value="1"/>
</dbReference>
<reference evidence="9 10" key="1">
    <citation type="submission" date="2021-08" db="EMBL/GenBank/DDBJ databases">
        <title>Culture and genomic analysis of Symbiopectobacterium purcellii sp. nov. gen. nov., isolated from the leafhopper Empoasca decipiens.</title>
        <authorList>
            <person name="Nadal-Jimenez P."/>
            <person name="Siozios S."/>
            <person name="Halliday N."/>
            <person name="Camara M."/>
            <person name="Hurst G.D.D."/>
        </authorList>
    </citation>
    <scope>NUCLEOTIDE SEQUENCE [LARGE SCALE GENOMIC DNA]</scope>
    <source>
        <strain evidence="9 10">SyEd1</strain>
    </source>
</reference>
<evidence type="ECO:0000256" key="4">
    <source>
        <dbReference type="ARBA" id="ARBA00022475"/>
    </source>
</evidence>
<protein>
    <submittedName>
        <fullName evidence="9">AEC family transporter</fullName>
    </submittedName>
</protein>
<evidence type="ECO:0000256" key="2">
    <source>
        <dbReference type="ARBA" id="ARBA00010145"/>
    </source>
</evidence>
<gene>
    <name evidence="9" type="ORF">K6K13_00630</name>
</gene>
<feature type="transmembrane region" description="Helical" evidence="8">
    <location>
        <begin position="297"/>
        <end position="321"/>
    </location>
</feature>
<feature type="transmembrane region" description="Helical" evidence="8">
    <location>
        <begin position="240"/>
        <end position="263"/>
    </location>
</feature>
<feature type="transmembrane region" description="Helical" evidence="8">
    <location>
        <begin position="77"/>
        <end position="96"/>
    </location>
</feature>
<organism evidence="9 10">
    <name type="scientific">Symbiopectobacterium purcellii</name>
    <dbReference type="NCBI Taxonomy" id="2871826"/>
    <lineage>
        <taxon>Bacteria</taxon>
        <taxon>Pseudomonadati</taxon>
        <taxon>Pseudomonadota</taxon>
        <taxon>Gammaproteobacteria</taxon>
        <taxon>Enterobacterales</taxon>
        <taxon>Enterobacteriaceae</taxon>
    </lineage>
</organism>
<feature type="transmembrane region" description="Helical" evidence="8">
    <location>
        <begin position="182"/>
        <end position="204"/>
    </location>
</feature>
<dbReference type="Proteomes" id="UP000825886">
    <property type="component" value="Chromosome"/>
</dbReference>
<evidence type="ECO:0000256" key="5">
    <source>
        <dbReference type="ARBA" id="ARBA00022692"/>
    </source>
</evidence>
<comment type="subcellular location">
    <subcellularLocation>
        <location evidence="1">Cell membrane</location>
        <topology evidence="1">Multi-pass membrane protein</topology>
    </subcellularLocation>
</comment>
<dbReference type="PANTHER" id="PTHR36838">
    <property type="entry name" value="AUXIN EFFLUX CARRIER FAMILY PROTEIN"/>
    <property type="match status" value="1"/>
</dbReference>
<feature type="transmembrane region" description="Helical" evidence="8">
    <location>
        <begin position="13"/>
        <end position="34"/>
    </location>
</feature>
<feature type="transmembrane region" description="Helical" evidence="8">
    <location>
        <begin position="108"/>
        <end position="127"/>
    </location>
</feature>
<dbReference type="EMBL" id="CP081864">
    <property type="protein sequence ID" value="QZN97885.1"/>
    <property type="molecule type" value="Genomic_DNA"/>
</dbReference>
<name>A0ABX9ARP8_9ENTR</name>
<feature type="transmembrane region" description="Helical" evidence="8">
    <location>
        <begin position="139"/>
        <end position="161"/>
    </location>
</feature>
<keyword evidence="10" id="KW-1185">Reference proteome</keyword>
<evidence type="ECO:0000256" key="1">
    <source>
        <dbReference type="ARBA" id="ARBA00004651"/>
    </source>
</evidence>
<keyword evidence="5 8" id="KW-0812">Transmembrane</keyword>
<evidence type="ECO:0000256" key="8">
    <source>
        <dbReference type="SAM" id="Phobius"/>
    </source>
</evidence>
<dbReference type="Pfam" id="PF03547">
    <property type="entry name" value="Mem_trans"/>
    <property type="match status" value="1"/>
</dbReference>
<dbReference type="InterPro" id="IPR004776">
    <property type="entry name" value="Mem_transp_PIN-like"/>
</dbReference>
<keyword evidence="7 8" id="KW-0472">Membrane</keyword>
<feature type="transmembrane region" description="Helical" evidence="8">
    <location>
        <begin position="46"/>
        <end position="65"/>
    </location>
</feature>